<keyword evidence="2" id="KW-1185">Reference proteome</keyword>
<reference evidence="1" key="1">
    <citation type="journal article" date="2014" name="Int. J. Syst. Evol. Microbiol.">
        <title>Complete genome sequence of Corynebacterium casei LMG S-19264T (=DSM 44701T), isolated from a smear-ripened cheese.</title>
        <authorList>
            <consortium name="US DOE Joint Genome Institute (JGI-PGF)"/>
            <person name="Walter F."/>
            <person name="Albersmeier A."/>
            <person name="Kalinowski J."/>
            <person name="Ruckert C."/>
        </authorList>
    </citation>
    <scope>NUCLEOTIDE SEQUENCE</scope>
    <source>
        <strain evidence="1">KCTC 23310</strain>
    </source>
</reference>
<gene>
    <name evidence="1" type="ORF">GCM10007315_02160</name>
</gene>
<evidence type="ECO:0000313" key="2">
    <source>
        <dbReference type="Proteomes" id="UP000638981"/>
    </source>
</evidence>
<protein>
    <submittedName>
        <fullName evidence="1">Uncharacterized protein</fullName>
    </submittedName>
</protein>
<accession>A0A918TJ60</accession>
<evidence type="ECO:0000313" key="1">
    <source>
        <dbReference type="EMBL" id="GHC44517.1"/>
    </source>
</evidence>
<reference evidence="1" key="2">
    <citation type="submission" date="2020-09" db="EMBL/GenBank/DDBJ databases">
        <authorList>
            <person name="Sun Q."/>
            <person name="Kim S."/>
        </authorList>
    </citation>
    <scope>NUCLEOTIDE SEQUENCE</scope>
    <source>
        <strain evidence="1">KCTC 23310</strain>
    </source>
</reference>
<sequence length="69" mass="7696">MRCANDGNLTAYNGYELRNRAGDLMGWVSSSTVSDDRDITKVAFMDPNNKCFMVTKGRFTVKGGVVWVK</sequence>
<dbReference type="Proteomes" id="UP000638981">
    <property type="component" value="Unassembled WGS sequence"/>
</dbReference>
<organism evidence="1 2">
    <name type="scientific">Neogemmobacter tilapiae</name>
    <dbReference type="NCBI Taxonomy" id="875041"/>
    <lineage>
        <taxon>Bacteria</taxon>
        <taxon>Pseudomonadati</taxon>
        <taxon>Pseudomonadota</taxon>
        <taxon>Alphaproteobacteria</taxon>
        <taxon>Rhodobacterales</taxon>
        <taxon>Paracoccaceae</taxon>
        <taxon>Neogemmobacter</taxon>
    </lineage>
</organism>
<dbReference type="EMBL" id="BMYJ01000001">
    <property type="protein sequence ID" value="GHC44517.1"/>
    <property type="molecule type" value="Genomic_DNA"/>
</dbReference>
<dbReference type="AlphaFoldDB" id="A0A918TJ60"/>
<comment type="caution">
    <text evidence="1">The sequence shown here is derived from an EMBL/GenBank/DDBJ whole genome shotgun (WGS) entry which is preliminary data.</text>
</comment>
<name>A0A918TJ60_9RHOB</name>
<proteinExistence type="predicted"/>